<name>A0ABW2A3Z4_9GAMM</name>
<keyword evidence="2" id="KW-1185">Reference proteome</keyword>
<accession>A0ABW2A3Z4</accession>
<organism evidence="1 2">
    <name type="scientific">Marinobacterium aestuariivivens</name>
    <dbReference type="NCBI Taxonomy" id="1698799"/>
    <lineage>
        <taxon>Bacteria</taxon>
        <taxon>Pseudomonadati</taxon>
        <taxon>Pseudomonadota</taxon>
        <taxon>Gammaproteobacteria</taxon>
        <taxon>Oceanospirillales</taxon>
        <taxon>Oceanospirillaceae</taxon>
        <taxon>Marinobacterium</taxon>
    </lineage>
</organism>
<evidence type="ECO:0000313" key="1">
    <source>
        <dbReference type="EMBL" id="MFC6672111.1"/>
    </source>
</evidence>
<dbReference type="RefSeq" id="WP_379910573.1">
    <property type="nucleotide sequence ID" value="NZ_JBHSWE010000001.1"/>
</dbReference>
<dbReference type="Proteomes" id="UP001596422">
    <property type="component" value="Unassembled WGS sequence"/>
</dbReference>
<protein>
    <submittedName>
        <fullName evidence="1">Uncharacterized protein</fullName>
    </submittedName>
</protein>
<comment type="caution">
    <text evidence="1">The sequence shown here is derived from an EMBL/GenBank/DDBJ whole genome shotgun (WGS) entry which is preliminary data.</text>
</comment>
<dbReference type="EMBL" id="JBHSWE010000001">
    <property type="protein sequence ID" value="MFC6672111.1"/>
    <property type="molecule type" value="Genomic_DNA"/>
</dbReference>
<reference evidence="2" key="1">
    <citation type="journal article" date="2019" name="Int. J. Syst. Evol. Microbiol.">
        <title>The Global Catalogue of Microorganisms (GCM) 10K type strain sequencing project: providing services to taxonomists for standard genome sequencing and annotation.</title>
        <authorList>
            <consortium name="The Broad Institute Genomics Platform"/>
            <consortium name="The Broad Institute Genome Sequencing Center for Infectious Disease"/>
            <person name="Wu L."/>
            <person name="Ma J."/>
        </authorList>
    </citation>
    <scope>NUCLEOTIDE SEQUENCE [LARGE SCALE GENOMIC DNA]</scope>
    <source>
        <strain evidence="2">NBRC 111756</strain>
    </source>
</reference>
<gene>
    <name evidence="1" type="ORF">ACFQDL_20115</name>
</gene>
<proteinExistence type="predicted"/>
<sequence>MTNDRAFTKVQAEDIRMAVARSPAIAGVRSRGRIPAPLDAAADSDLSREVLANSDGCAGLTEWVAQLSDGLARLGRAGGEMLMIDLTLPGDQRIAAFNRLFQAAPGALVLIHLNAIGPVDPAVLDPLPGPAPSVCLYRLELTWLDSRQRLAVSSLPIPV</sequence>
<evidence type="ECO:0000313" key="2">
    <source>
        <dbReference type="Proteomes" id="UP001596422"/>
    </source>
</evidence>